<evidence type="ECO:0000256" key="5">
    <source>
        <dbReference type="ARBA" id="ARBA00022755"/>
    </source>
</evidence>
<dbReference type="GO" id="GO:0004488">
    <property type="term" value="F:methylenetetrahydrofolate dehydrogenase (NADP+) activity"/>
    <property type="evidence" value="ECO:0007669"/>
    <property type="project" value="UniProtKB-UniRule"/>
</dbReference>
<evidence type="ECO:0000256" key="7">
    <source>
        <dbReference type="ARBA" id="ARBA00022857"/>
    </source>
</evidence>
<dbReference type="PANTHER" id="PTHR48099">
    <property type="entry name" value="C-1-TETRAHYDROFOLATE SYNTHASE, CYTOPLASMIC-RELATED"/>
    <property type="match status" value="1"/>
</dbReference>
<protein>
    <recommendedName>
        <fullName evidence="12">Bifunctional protein FolD</fullName>
    </recommendedName>
    <domain>
        <recommendedName>
            <fullName evidence="12">Methylenetetrahydrofolate dehydrogenase</fullName>
            <ecNumber evidence="12">1.5.1.5</ecNumber>
        </recommendedName>
    </domain>
    <domain>
        <recommendedName>
            <fullName evidence="12">Methenyltetrahydrofolate cyclohydrolase</fullName>
            <ecNumber evidence="12">3.5.4.9</ecNumber>
        </recommendedName>
    </domain>
</protein>
<comment type="catalytic activity">
    <reaction evidence="12">
        <text>(6R)-5,10-methylene-5,6,7,8-tetrahydrofolate + NADP(+) = (6R)-5,10-methenyltetrahydrofolate + NADPH</text>
        <dbReference type="Rhea" id="RHEA:22812"/>
        <dbReference type="ChEBI" id="CHEBI:15636"/>
        <dbReference type="ChEBI" id="CHEBI:57455"/>
        <dbReference type="ChEBI" id="CHEBI:57783"/>
        <dbReference type="ChEBI" id="CHEBI:58349"/>
        <dbReference type="EC" id="1.5.1.5"/>
    </reaction>
</comment>
<feature type="binding site" evidence="12">
    <location>
        <position position="234"/>
    </location>
    <ligand>
        <name>NADP(+)</name>
        <dbReference type="ChEBI" id="CHEBI:58349"/>
    </ligand>
</feature>
<accession>A0AAP6WNZ0</accession>
<keyword evidence="7 12" id="KW-0521">NADP</keyword>
<dbReference type="GO" id="GO:0000105">
    <property type="term" value="P:L-histidine biosynthetic process"/>
    <property type="evidence" value="ECO:0007669"/>
    <property type="project" value="UniProtKB-KW"/>
</dbReference>
<dbReference type="InterPro" id="IPR046346">
    <property type="entry name" value="Aminoacid_DH-like_N_sf"/>
</dbReference>
<evidence type="ECO:0000313" key="16">
    <source>
        <dbReference type="Proteomes" id="UP000481454"/>
    </source>
</evidence>
<evidence type="ECO:0000256" key="4">
    <source>
        <dbReference type="ARBA" id="ARBA00022605"/>
    </source>
</evidence>
<keyword evidence="11 12" id="KW-0511">Multifunctional enzyme</keyword>
<dbReference type="PANTHER" id="PTHR48099:SF5">
    <property type="entry name" value="C-1-TETRAHYDROFOLATE SYNTHASE, CYTOPLASMIC"/>
    <property type="match status" value="1"/>
</dbReference>
<dbReference type="InterPro" id="IPR020631">
    <property type="entry name" value="THF_DH/CycHdrlase_NAD-bd_dom"/>
</dbReference>
<evidence type="ECO:0000256" key="10">
    <source>
        <dbReference type="ARBA" id="ARBA00023167"/>
    </source>
</evidence>
<reference evidence="15 16" key="1">
    <citation type="submission" date="2020-02" db="EMBL/GenBank/DDBJ databases">
        <title>Genomic Insights into the Phylogeny and Genetic Plasticity of the Human and Animal Enteric Pathogen Clostridium perfringens.</title>
        <authorList>
            <person name="Feng Y."/>
            <person name="Hu Y."/>
        </authorList>
    </citation>
    <scope>NUCLEOTIDE SEQUENCE [LARGE SCALE GENOMIC DNA]</scope>
    <source>
        <strain evidence="15 16">CP-40</strain>
    </source>
</reference>
<dbReference type="SUPFAM" id="SSF51735">
    <property type="entry name" value="NAD(P)-binding Rossmann-fold domains"/>
    <property type="match status" value="1"/>
</dbReference>
<keyword evidence="5 12" id="KW-0658">Purine biosynthesis</keyword>
<keyword evidence="8 12" id="KW-0560">Oxidoreductase</keyword>
<proteinExistence type="inferred from homology"/>
<evidence type="ECO:0000256" key="12">
    <source>
        <dbReference type="HAMAP-Rule" id="MF_01576"/>
    </source>
</evidence>
<keyword evidence="4 12" id="KW-0028">Amino-acid biosynthesis</keyword>
<dbReference type="SUPFAM" id="SSF53223">
    <property type="entry name" value="Aminoacid dehydrogenase-like, N-terminal domain"/>
    <property type="match status" value="1"/>
</dbReference>
<evidence type="ECO:0000259" key="14">
    <source>
        <dbReference type="Pfam" id="PF02882"/>
    </source>
</evidence>
<comment type="function">
    <text evidence="12">Catalyzes the oxidation of 5,10-methylenetetrahydrofolate to 5,10-methenyltetrahydrofolate and then the hydrolysis of 5,10-methenyltetrahydrofolate to 10-formyltetrahydrofolate.</text>
</comment>
<evidence type="ECO:0000256" key="3">
    <source>
        <dbReference type="ARBA" id="ARBA00022563"/>
    </source>
</evidence>
<evidence type="ECO:0000256" key="11">
    <source>
        <dbReference type="ARBA" id="ARBA00023268"/>
    </source>
</evidence>
<dbReference type="EC" id="1.5.1.5" evidence="12"/>
<keyword evidence="9 12" id="KW-0368">Histidine biosynthesis</keyword>
<evidence type="ECO:0000259" key="13">
    <source>
        <dbReference type="Pfam" id="PF00763"/>
    </source>
</evidence>
<dbReference type="EMBL" id="JAALLZ010000006">
    <property type="protein sequence ID" value="NGU31135.1"/>
    <property type="molecule type" value="Genomic_DNA"/>
</dbReference>
<feature type="binding site" evidence="12">
    <location>
        <begin position="157"/>
        <end position="159"/>
    </location>
    <ligand>
        <name>NADP(+)</name>
        <dbReference type="ChEBI" id="CHEBI:58349"/>
    </ligand>
</feature>
<dbReference type="RefSeq" id="WP_164801065.1">
    <property type="nucleotide sequence ID" value="NZ_JAALLZ010000006.1"/>
</dbReference>
<feature type="domain" description="Tetrahydrofolate dehydrogenase/cyclohydrolase NAD(P)-binding" evidence="14">
    <location>
        <begin position="131"/>
        <end position="280"/>
    </location>
</feature>
<evidence type="ECO:0000256" key="6">
    <source>
        <dbReference type="ARBA" id="ARBA00022801"/>
    </source>
</evidence>
<comment type="pathway">
    <text evidence="1 12">One-carbon metabolism; tetrahydrofolate interconversion.</text>
</comment>
<dbReference type="Gene3D" id="3.40.50.10860">
    <property type="entry name" value="Leucine Dehydrogenase, chain A, domain 1"/>
    <property type="match status" value="1"/>
</dbReference>
<evidence type="ECO:0000313" key="15">
    <source>
        <dbReference type="EMBL" id="NGU31135.1"/>
    </source>
</evidence>
<dbReference type="FunFam" id="3.40.50.10860:FF:000005">
    <property type="entry name" value="C-1-tetrahydrofolate synthase, cytoplasmic, putative"/>
    <property type="match status" value="1"/>
</dbReference>
<dbReference type="Proteomes" id="UP000481454">
    <property type="component" value="Unassembled WGS sequence"/>
</dbReference>
<keyword evidence="6 12" id="KW-0378">Hydrolase</keyword>
<dbReference type="GO" id="GO:0006164">
    <property type="term" value="P:purine nucleotide biosynthetic process"/>
    <property type="evidence" value="ECO:0007669"/>
    <property type="project" value="UniProtKB-KW"/>
</dbReference>
<dbReference type="GO" id="GO:0035999">
    <property type="term" value="P:tetrahydrofolate interconversion"/>
    <property type="evidence" value="ECO:0007669"/>
    <property type="project" value="UniProtKB-UniRule"/>
</dbReference>
<comment type="catalytic activity">
    <reaction evidence="12">
        <text>(6R)-5,10-methenyltetrahydrofolate + H2O = (6R)-10-formyltetrahydrofolate + H(+)</text>
        <dbReference type="Rhea" id="RHEA:23700"/>
        <dbReference type="ChEBI" id="CHEBI:15377"/>
        <dbReference type="ChEBI" id="CHEBI:15378"/>
        <dbReference type="ChEBI" id="CHEBI:57455"/>
        <dbReference type="ChEBI" id="CHEBI:195366"/>
        <dbReference type="EC" id="3.5.4.9"/>
    </reaction>
</comment>
<dbReference type="Pfam" id="PF02882">
    <property type="entry name" value="THF_DHG_CYH_C"/>
    <property type="match status" value="1"/>
</dbReference>
<dbReference type="CDD" id="cd01080">
    <property type="entry name" value="NAD_bind_m-THF_DH_Cyclohyd"/>
    <property type="match status" value="1"/>
</dbReference>
<dbReference type="EC" id="3.5.4.9" evidence="12"/>
<dbReference type="GO" id="GO:0005829">
    <property type="term" value="C:cytosol"/>
    <property type="evidence" value="ECO:0007669"/>
    <property type="project" value="TreeGrafter"/>
</dbReference>
<evidence type="ECO:0000256" key="9">
    <source>
        <dbReference type="ARBA" id="ARBA00023102"/>
    </source>
</evidence>
<dbReference type="AlphaFoldDB" id="A0AAP6WNZ0"/>
<comment type="similarity">
    <text evidence="12">Belongs to the tetrahydrofolate dehydrogenase/cyclohydrolase family.</text>
</comment>
<comment type="subunit">
    <text evidence="2 12">Homodimer.</text>
</comment>
<dbReference type="InterPro" id="IPR020630">
    <property type="entry name" value="THF_DH/CycHdrlase_cat_dom"/>
</dbReference>
<comment type="caution">
    <text evidence="15">The sequence shown here is derived from an EMBL/GenBank/DDBJ whole genome shotgun (WGS) entry which is preliminary data.</text>
</comment>
<sequence length="283" mass="31536">MIIDCKKIREEIKQELKKKDLSKIKGVFIQVGDNQASNLYVNNKCKLCEELGIDYEHMKLDENISEEELLNLIDMLNKTKCVTGIMVQLPLPKHISEEKIINAIDPNKDIDGFTNVNKGKLMIGDETGIIPCTPQGIITTLEHENIEVEGKNIVIVGRSNIVGKPLAQLLINKGATVTVCNSKTDRDVLVEHIINSDIFISAIGQANYFDLNFFADLTFSNNVFKNITAIDVGINRDENNKLCGDISKDMYDYFQYATSSPGGIGLLTVLEVVRNLIKCGENN</sequence>
<dbReference type="Gene3D" id="3.40.50.720">
    <property type="entry name" value="NAD(P)-binding Rossmann-like Domain"/>
    <property type="match status" value="1"/>
</dbReference>
<keyword evidence="10 12" id="KW-0486">Methionine biosynthesis</keyword>
<evidence type="ECO:0000256" key="2">
    <source>
        <dbReference type="ARBA" id="ARBA00011738"/>
    </source>
</evidence>
<dbReference type="GO" id="GO:0004477">
    <property type="term" value="F:methenyltetrahydrofolate cyclohydrolase activity"/>
    <property type="evidence" value="ECO:0007669"/>
    <property type="project" value="UniProtKB-UniRule"/>
</dbReference>
<keyword evidence="3 12" id="KW-0554">One-carbon metabolism</keyword>
<evidence type="ECO:0000256" key="8">
    <source>
        <dbReference type="ARBA" id="ARBA00023002"/>
    </source>
</evidence>
<organism evidence="15 16">
    <name type="scientific">Clostridium perfringens</name>
    <dbReference type="NCBI Taxonomy" id="1502"/>
    <lineage>
        <taxon>Bacteria</taxon>
        <taxon>Bacillati</taxon>
        <taxon>Bacillota</taxon>
        <taxon>Clostridia</taxon>
        <taxon>Eubacteriales</taxon>
        <taxon>Clostridiaceae</taxon>
        <taxon>Clostridium</taxon>
    </lineage>
</organism>
<feature type="domain" description="Tetrahydrofolate dehydrogenase/cyclohydrolase catalytic" evidence="13">
    <location>
        <begin position="5"/>
        <end position="111"/>
    </location>
</feature>
<dbReference type="GO" id="GO:0009086">
    <property type="term" value="P:methionine biosynthetic process"/>
    <property type="evidence" value="ECO:0007669"/>
    <property type="project" value="UniProtKB-KW"/>
</dbReference>
<dbReference type="HAMAP" id="MF_01576">
    <property type="entry name" value="THF_DHG_CYH"/>
    <property type="match status" value="1"/>
</dbReference>
<comment type="caution">
    <text evidence="12">Lacks conserved residue(s) required for the propagation of feature annotation.</text>
</comment>
<dbReference type="InterPro" id="IPR000672">
    <property type="entry name" value="THF_DH/CycHdrlase"/>
</dbReference>
<dbReference type="InterPro" id="IPR036291">
    <property type="entry name" value="NAD(P)-bd_dom_sf"/>
</dbReference>
<dbReference type="Pfam" id="PF00763">
    <property type="entry name" value="THF_DHG_CYH"/>
    <property type="match status" value="1"/>
</dbReference>
<gene>
    <name evidence="12" type="primary">folD</name>
    <name evidence="15" type="ORF">G6Z34_13670</name>
</gene>
<dbReference type="PRINTS" id="PR00085">
    <property type="entry name" value="THFDHDRGNASE"/>
</dbReference>
<evidence type="ECO:0000256" key="1">
    <source>
        <dbReference type="ARBA" id="ARBA00004777"/>
    </source>
</evidence>
<name>A0AAP6WNZ0_CLOPF</name>